<dbReference type="EMBL" id="MU251248">
    <property type="protein sequence ID" value="KAG9256473.1"/>
    <property type="molecule type" value="Genomic_DNA"/>
</dbReference>
<feature type="region of interest" description="Disordered" evidence="1">
    <location>
        <begin position="180"/>
        <end position="205"/>
    </location>
</feature>
<keyword evidence="4" id="KW-1185">Reference proteome</keyword>
<reference evidence="3" key="1">
    <citation type="journal article" date="2021" name="IMA Fungus">
        <title>Genomic characterization of three marine fungi, including Emericellopsis atlantica sp. nov. with signatures of a generalist lifestyle and marine biomass degradation.</title>
        <authorList>
            <person name="Hagestad O.C."/>
            <person name="Hou L."/>
            <person name="Andersen J.H."/>
            <person name="Hansen E.H."/>
            <person name="Altermark B."/>
            <person name="Li C."/>
            <person name="Kuhnert E."/>
            <person name="Cox R.J."/>
            <person name="Crous P.W."/>
            <person name="Spatafora J.W."/>
            <person name="Lail K."/>
            <person name="Amirebrahimi M."/>
            <person name="Lipzen A."/>
            <person name="Pangilinan J."/>
            <person name="Andreopoulos W."/>
            <person name="Hayes R.D."/>
            <person name="Ng V."/>
            <person name="Grigoriev I.V."/>
            <person name="Jackson S.A."/>
            <person name="Sutton T.D.S."/>
            <person name="Dobson A.D.W."/>
            <person name="Rama T."/>
        </authorList>
    </citation>
    <scope>NUCLEOTIDE SEQUENCE</scope>
    <source>
        <strain evidence="3">TS7</strain>
    </source>
</reference>
<keyword evidence="2" id="KW-0812">Transmembrane</keyword>
<feature type="transmembrane region" description="Helical" evidence="2">
    <location>
        <begin position="76"/>
        <end position="94"/>
    </location>
</feature>
<keyword evidence="2" id="KW-1133">Transmembrane helix</keyword>
<feature type="transmembrane region" description="Helical" evidence="2">
    <location>
        <begin position="133"/>
        <end position="159"/>
    </location>
</feature>
<dbReference type="Proteomes" id="UP000887229">
    <property type="component" value="Unassembled WGS sequence"/>
</dbReference>
<accession>A0A9P7ZRT8</accession>
<proteinExistence type="predicted"/>
<evidence type="ECO:0000313" key="4">
    <source>
        <dbReference type="Proteomes" id="UP000887229"/>
    </source>
</evidence>
<evidence type="ECO:0008006" key="5">
    <source>
        <dbReference type="Google" id="ProtNLM"/>
    </source>
</evidence>
<gene>
    <name evidence="3" type="ORF">F5Z01DRAFT_634788</name>
</gene>
<dbReference type="RefSeq" id="XP_046120397.1">
    <property type="nucleotide sequence ID" value="XM_046262088.1"/>
</dbReference>
<feature type="compositionally biased region" description="Basic and acidic residues" evidence="1">
    <location>
        <begin position="194"/>
        <end position="205"/>
    </location>
</feature>
<comment type="caution">
    <text evidence="3">The sequence shown here is derived from an EMBL/GenBank/DDBJ whole genome shotgun (WGS) entry which is preliminary data.</text>
</comment>
<evidence type="ECO:0000313" key="3">
    <source>
        <dbReference type="EMBL" id="KAG9256473.1"/>
    </source>
</evidence>
<feature type="transmembrane region" description="Helical" evidence="2">
    <location>
        <begin position="49"/>
        <end position="67"/>
    </location>
</feature>
<dbReference type="GeneID" id="70292991"/>
<keyword evidence="2" id="KW-0472">Membrane</keyword>
<feature type="transmembrane region" description="Helical" evidence="2">
    <location>
        <begin position="9"/>
        <end position="29"/>
    </location>
</feature>
<organism evidence="3 4">
    <name type="scientific">Emericellopsis atlantica</name>
    <dbReference type="NCBI Taxonomy" id="2614577"/>
    <lineage>
        <taxon>Eukaryota</taxon>
        <taxon>Fungi</taxon>
        <taxon>Dikarya</taxon>
        <taxon>Ascomycota</taxon>
        <taxon>Pezizomycotina</taxon>
        <taxon>Sordariomycetes</taxon>
        <taxon>Hypocreomycetidae</taxon>
        <taxon>Hypocreales</taxon>
        <taxon>Bionectriaceae</taxon>
        <taxon>Emericellopsis</taxon>
    </lineage>
</organism>
<name>A0A9P7ZRT8_9HYPO</name>
<protein>
    <recommendedName>
        <fullName evidence="5">MARVEL domain-containing protein</fullName>
    </recommendedName>
</protein>
<sequence>MSVPSLPGWLVYLRIAILLVTAGAVGTTAYNASLHHEDWSFLVNDAANIVYFSGALTLAIVTTMLVMEHTSKGGRFYYRLGFVVLLGINSVFWLDCWVWEARLADQVKKVEWLKDWGDRSSSREGDGFFWKRFYVALIASTVMAAVDWLLIITLLAVFVRACLSDALHGEEEDIEMHLRKAADQDTNASSPVRQLEETGSHPEQT</sequence>
<evidence type="ECO:0000256" key="1">
    <source>
        <dbReference type="SAM" id="MobiDB-lite"/>
    </source>
</evidence>
<dbReference type="AlphaFoldDB" id="A0A9P7ZRT8"/>
<evidence type="ECO:0000256" key="2">
    <source>
        <dbReference type="SAM" id="Phobius"/>
    </source>
</evidence>